<accession>E0UMP4</accession>
<protein>
    <recommendedName>
        <fullName evidence="3">Actin-like protein N-terminal domain-containing protein</fullName>
    </recommendedName>
</protein>
<dbReference type="HOGENOM" id="CLU_043016_1_0_3"/>
<dbReference type="CDD" id="cd10227">
    <property type="entry name" value="ASKHA_NBD_ParM-like"/>
    <property type="match status" value="1"/>
</dbReference>
<evidence type="ECO:0008006" key="3">
    <source>
        <dbReference type="Google" id="ProtNLM"/>
    </source>
</evidence>
<evidence type="ECO:0000313" key="1">
    <source>
        <dbReference type="EMBL" id="ADN18224.1"/>
    </source>
</evidence>
<geneLocation type="plasmid" evidence="1 2">
    <name>Cy782202</name>
</geneLocation>
<keyword evidence="1" id="KW-0614">Plasmid</keyword>
<dbReference type="Proteomes" id="UP000008206">
    <property type="component" value="Plasmid Cy782202"/>
</dbReference>
<dbReference type="KEGG" id="cyj:Cyan7822_6440"/>
<dbReference type="EMBL" id="CP002200">
    <property type="protein sequence ID" value="ADN18224.1"/>
    <property type="molecule type" value="Genomic_DNA"/>
</dbReference>
<proteinExistence type="predicted"/>
<evidence type="ECO:0000313" key="2">
    <source>
        <dbReference type="Proteomes" id="UP000008206"/>
    </source>
</evidence>
<keyword evidence="2" id="KW-1185">Reference proteome</keyword>
<name>E0UMP4_GLOV7</name>
<dbReference type="AlphaFoldDB" id="E0UMP4"/>
<gene>
    <name evidence="1" type="ordered locus">Cyan7822_6440</name>
</gene>
<sequence length="366" mass="40647">MSVPELIVSLDFGASLIKGVYTLGKKFEPKLLTLSPHLLPIPPTTDLEPYNAASLSLTASAWIECKGKRYAVGTLAKNRFNAPVLLELPKIESIIPRTLAAIGCIASAEGLEEFTLSLWISIPSNEYKEGLNISQKIKQSLLDFIFRGKRIVANLMDFSCKPEGAGIFLRIIGQANFNARKAAVLMLGYRNATILFYKEGLIEKITENYGFASIVEGIQSLALLPGDLDEVVGKIFEAGDKLDKKILKTLCFGDSADTSRINAIESAIQKSREEYFTLLNYWLGGKLIDGPEVIVVVGGTSHYPYVKNKLTQLFKKTQIKLDWGEELADKIGFVFKSQVASNPSLKYRLLDVYSLFLEQDTHQRRI</sequence>
<reference evidence="2" key="1">
    <citation type="journal article" date="2011" name="MBio">
        <title>Novel metabolic attributes of the genus Cyanothece, comprising a group of unicellular nitrogen-fixing Cyanobacteria.</title>
        <authorList>
            <person name="Bandyopadhyay A."/>
            <person name="Elvitigala T."/>
            <person name="Welsh E."/>
            <person name="Stockel J."/>
            <person name="Liberton M."/>
            <person name="Min H."/>
            <person name="Sherman L.A."/>
            <person name="Pakrasi H.B."/>
        </authorList>
    </citation>
    <scope>NUCLEOTIDE SEQUENCE [LARGE SCALE GENOMIC DNA]</scope>
    <source>
        <strain evidence="2">PCC 7822</strain>
        <plasmid evidence="2">Cy782202</plasmid>
    </source>
</reference>
<organism evidence="1 2">
    <name type="scientific">Gloeothece verrucosa (strain PCC 7822)</name>
    <name type="common">Cyanothece sp. (strain PCC 7822)</name>
    <dbReference type="NCBI Taxonomy" id="497965"/>
    <lineage>
        <taxon>Bacteria</taxon>
        <taxon>Bacillati</taxon>
        <taxon>Cyanobacteriota</taxon>
        <taxon>Cyanophyceae</taxon>
        <taxon>Oscillatoriophycideae</taxon>
        <taxon>Chroococcales</taxon>
        <taxon>Aphanothecaceae</taxon>
        <taxon>Gloeothece</taxon>
        <taxon>Gloeothece verrucosa</taxon>
    </lineage>
</organism>